<keyword evidence="1" id="KW-0812">Transmembrane</keyword>
<dbReference type="EMBL" id="LQRT01000001">
    <property type="protein sequence ID" value="KZS43006.1"/>
    <property type="molecule type" value="Genomic_DNA"/>
</dbReference>
<evidence type="ECO:0000256" key="1">
    <source>
        <dbReference type="SAM" id="Phobius"/>
    </source>
</evidence>
<reference evidence="2 3" key="1">
    <citation type="submission" date="2016-01" db="EMBL/GenBank/DDBJ databases">
        <title>The draft genome sequence of Aquimarina sp. RZW4-3-2.</title>
        <authorList>
            <person name="Wang Y."/>
        </authorList>
    </citation>
    <scope>NUCLEOTIDE SEQUENCE [LARGE SCALE GENOMIC DNA]</scope>
    <source>
        <strain evidence="2 3">RZW4-3-2</strain>
    </source>
</reference>
<evidence type="ECO:0000313" key="2">
    <source>
        <dbReference type="EMBL" id="KZS43006.1"/>
    </source>
</evidence>
<dbReference type="Proteomes" id="UP000076715">
    <property type="component" value="Unassembled WGS sequence"/>
</dbReference>
<dbReference type="OrthoDB" id="5496093at2"/>
<dbReference type="AlphaFoldDB" id="A0A163D598"/>
<sequence length="318" mass="37116">MKKSNIYISLFSLSGILILTIIISSFTKSKKDEKLPLNTSISNLIFEGQRTVSKKTKEFWFDGKAELSSYKLTQARYGETHQGTAVLVYVTEPFSKKANTKADHNNPNNVSVLKLNKTLKFNTGIYPYSMMTSTFFPLEKENTSLKITSSLQEWCGMTHLEMKNETDFIFDFSSYYEGFTFKNKVIKKTILEDDLWTLMRLNPELLPIGEYDIIPSMSFLRLRNREPKAYKAIITLQNDDKGTSHYTMNYPELERELTIHYTSIFPYAILGWEDTHYSGYGDEKKLQTSKAELLKTIKTDYWNQNHNKDKHWRKKLEL</sequence>
<keyword evidence="3" id="KW-1185">Reference proteome</keyword>
<evidence type="ECO:0000313" key="3">
    <source>
        <dbReference type="Proteomes" id="UP000076715"/>
    </source>
</evidence>
<dbReference type="RefSeq" id="WP_066308435.1">
    <property type="nucleotide sequence ID" value="NZ_LQRT01000001.1"/>
</dbReference>
<keyword evidence="1" id="KW-0472">Membrane</keyword>
<feature type="transmembrane region" description="Helical" evidence="1">
    <location>
        <begin position="6"/>
        <end position="26"/>
    </location>
</feature>
<keyword evidence="1" id="KW-1133">Transmembrane helix</keyword>
<comment type="caution">
    <text evidence="2">The sequence shown here is derived from an EMBL/GenBank/DDBJ whole genome shotgun (WGS) entry which is preliminary data.</text>
</comment>
<evidence type="ECO:0008006" key="4">
    <source>
        <dbReference type="Google" id="ProtNLM"/>
    </source>
</evidence>
<organism evidence="2 3">
    <name type="scientific">Aquimarina aggregata</name>
    <dbReference type="NCBI Taxonomy" id="1642818"/>
    <lineage>
        <taxon>Bacteria</taxon>
        <taxon>Pseudomonadati</taxon>
        <taxon>Bacteroidota</taxon>
        <taxon>Flavobacteriia</taxon>
        <taxon>Flavobacteriales</taxon>
        <taxon>Flavobacteriaceae</taxon>
        <taxon>Aquimarina</taxon>
    </lineage>
</organism>
<dbReference type="STRING" id="1642818.AWE51_16820"/>
<accession>A0A163D598</accession>
<protein>
    <recommendedName>
        <fullName evidence="4">Septum formation inhibitor Maf</fullName>
    </recommendedName>
</protein>
<gene>
    <name evidence="2" type="ORF">AWE51_16820</name>
</gene>
<name>A0A163D598_9FLAO</name>
<proteinExistence type="predicted"/>